<evidence type="ECO:0000256" key="2">
    <source>
        <dbReference type="ARBA" id="ARBA00012552"/>
    </source>
</evidence>
<dbReference type="PhylomeDB" id="A0A0G4EMJ9"/>
<dbReference type="CDD" id="cd00268">
    <property type="entry name" value="DEADc"/>
    <property type="match status" value="1"/>
</dbReference>
<dbReference type="GO" id="GO:0016787">
    <property type="term" value="F:hydrolase activity"/>
    <property type="evidence" value="ECO:0007669"/>
    <property type="project" value="UniProtKB-KW"/>
</dbReference>
<evidence type="ECO:0000256" key="7">
    <source>
        <dbReference type="ARBA" id="ARBA00022884"/>
    </source>
</evidence>
<evidence type="ECO:0000259" key="12">
    <source>
        <dbReference type="PROSITE" id="PS51194"/>
    </source>
</evidence>
<dbReference type="InterPro" id="IPR012562">
    <property type="entry name" value="GUCT"/>
</dbReference>
<dbReference type="InterPro" id="IPR011545">
    <property type="entry name" value="DEAD/DEAH_box_helicase_dom"/>
</dbReference>
<reference evidence="13 14" key="1">
    <citation type="submission" date="2014-11" db="EMBL/GenBank/DDBJ databases">
        <authorList>
            <person name="Zhu J."/>
            <person name="Qi W."/>
            <person name="Song R."/>
        </authorList>
    </citation>
    <scope>NUCLEOTIDE SEQUENCE [LARGE SCALE GENOMIC DNA]</scope>
</reference>
<feature type="compositionally biased region" description="Low complexity" evidence="9">
    <location>
        <begin position="733"/>
        <end position="751"/>
    </location>
</feature>
<feature type="domain" description="Helicase ATP-binding" evidence="11">
    <location>
        <begin position="121"/>
        <end position="301"/>
    </location>
</feature>
<organism evidence="13 14">
    <name type="scientific">Vitrella brassicaformis (strain CCMP3155)</name>
    <dbReference type="NCBI Taxonomy" id="1169540"/>
    <lineage>
        <taxon>Eukaryota</taxon>
        <taxon>Sar</taxon>
        <taxon>Alveolata</taxon>
        <taxon>Colpodellida</taxon>
        <taxon>Vitrellaceae</taxon>
        <taxon>Vitrella</taxon>
    </lineage>
</organism>
<dbReference type="Pfam" id="PF00271">
    <property type="entry name" value="Helicase_C"/>
    <property type="match status" value="1"/>
</dbReference>
<dbReference type="SUPFAM" id="SSF52540">
    <property type="entry name" value="P-loop containing nucleoside triphosphate hydrolases"/>
    <property type="match status" value="1"/>
</dbReference>
<dbReference type="CDD" id="cd18787">
    <property type="entry name" value="SF2_C_DEAD"/>
    <property type="match status" value="1"/>
</dbReference>
<dbReference type="GO" id="GO:0005524">
    <property type="term" value="F:ATP binding"/>
    <property type="evidence" value="ECO:0007669"/>
    <property type="project" value="UniProtKB-KW"/>
</dbReference>
<dbReference type="Pfam" id="PF08152">
    <property type="entry name" value="GUCT"/>
    <property type="match status" value="1"/>
</dbReference>
<dbReference type="PANTHER" id="PTHR47959:SF1">
    <property type="entry name" value="ATP-DEPENDENT RNA HELICASE DBPA"/>
    <property type="match status" value="1"/>
</dbReference>
<dbReference type="Pfam" id="PF26142">
    <property type="entry name" value="DD_DDX21-DDX50"/>
    <property type="match status" value="1"/>
</dbReference>
<sequence length="782" mass="85869">MEFRTMLSTLAVVLLLLAHEAAHVVGFSPSLLPASSFLRRVNRGSGGRGSSSSGMRMQLVVEDPNRLLFPEAIVEDEDEHLTTLTRDQPTFASFSQISGKTSDVLARKNIVNMTPIQAQTFTPIYDGSDMIGRSRTGTGKTVAFGLPLLERLRTDKESIPEVQRDRDPKILVLEPTRELAKQVEVEIGDVARVHRMGITCIHGGVPFGPQENALRKGVDIVVGTPGRLLDLIQSGHLRLDSLRHVVLDEADEMLNMGFAEDIERIFGSFDVRSCQVLMFSATTPRWVKDMSRQYLKNPLDVDVVGKSTQRTATSVRHIAVQVPERIEDKAAVLEDIVAVESRGGQTIVFTQTKREADELASEGAFKAFSAAVLHGDIGQQTRDHTMQRFRKGLFKVLVATDVAARGIDVGNVDLVVQCSPPKDPDAYVHRSGRTGRAGREGTCVLLYSDREKWELSKLESSCGVKFDIKPPPSTQLVMESSASAVARQLDTVEGPVIPFFLETARDVLKRSDGVGMGQEELLARCLAVMAKKQELVERSLLNGMPDHTTMQFTNQKRGWRDARDVLYWIHRVSEDLRVTLGRLGKIRISQDMKHAVFDVHSDTAKMLVSLMTKYQEQGVPEDITDPNIFDDFSLAAIHSLPPLQEETVNDFTRGSRYGDRRGGPGGEGRFGPRRGGRAGGYGSQGGSGSRFRSGGFDRDNEFGGAGRRERTFSRGPRSRGGGGFEGGRGGGRRFSSNSYSGGSYSGGSSSSFDDRPSKSNGFDQGSESFAELYRQFQTSGAR</sequence>
<feature type="region of interest" description="Disordered" evidence="9">
    <location>
        <begin position="645"/>
        <end position="782"/>
    </location>
</feature>
<evidence type="ECO:0000259" key="11">
    <source>
        <dbReference type="PROSITE" id="PS51192"/>
    </source>
</evidence>
<dbReference type="PROSITE" id="PS51192">
    <property type="entry name" value="HELICASE_ATP_BIND_1"/>
    <property type="match status" value="1"/>
</dbReference>
<dbReference type="InterPro" id="IPR044742">
    <property type="entry name" value="DEAD/DEAH_RhlB"/>
</dbReference>
<evidence type="ECO:0000256" key="9">
    <source>
        <dbReference type="SAM" id="MobiDB-lite"/>
    </source>
</evidence>
<dbReference type="PROSITE" id="PS00039">
    <property type="entry name" value="DEAD_ATP_HELICASE"/>
    <property type="match status" value="1"/>
</dbReference>
<proteinExistence type="inferred from homology"/>
<dbReference type="OrthoDB" id="4255at2759"/>
<protein>
    <recommendedName>
        <fullName evidence="2">RNA helicase</fullName>
        <ecNumber evidence="2">3.6.4.13</ecNumber>
    </recommendedName>
</protein>
<dbReference type="FunCoup" id="A0A0G4EMJ9">
    <property type="interactions" value="287"/>
</dbReference>
<dbReference type="SMART" id="SM00487">
    <property type="entry name" value="DEXDc"/>
    <property type="match status" value="1"/>
</dbReference>
<evidence type="ECO:0000256" key="4">
    <source>
        <dbReference type="ARBA" id="ARBA00022801"/>
    </source>
</evidence>
<dbReference type="InterPro" id="IPR027417">
    <property type="entry name" value="P-loop_NTPase"/>
</dbReference>
<evidence type="ECO:0000313" key="14">
    <source>
        <dbReference type="Proteomes" id="UP000041254"/>
    </source>
</evidence>
<dbReference type="EC" id="3.6.4.13" evidence="2"/>
<dbReference type="InterPro" id="IPR000629">
    <property type="entry name" value="RNA-helicase_DEAD-box_CS"/>
</dbReference>
<dbReference type="Pfam" id="PF00270">
    <property type="entry name" value="DEAD"/>
    <property type="match status" value="1"/>
</dbReference>
<evidence type="ECO:0000256" key="6">
    <source>
        <dbReference type="ARBA" id="ARBA00022840"/>
    </source>
</evidence>
<dbReference type="GO" id="GO:0005829">
    <property type="term" value="C:cytosol"/>
    <property type="evidence" value="ECO:0007669"/>
    <property type="project" value="TreeGrafter"/>
</dbReference>
<dbReference type="OMA" id="EHTMQRF"/>
<dbReference type="GO" id="GO:0003723">
    <property type="term" value="F:RNA binding"/>
    <property type="evidence" value="ECO:0007669"/>
    <property type="project" value="UniProtKB-KW"/>
</dbReference>
<feature type="compositionally biased region" description="Gly residues" evidence="9">
    <location>
        <begin position="718"/>
        <end position="729"/>
    </location>
</feature>
<dbReference type="EMBL" id="CDMY01000265">
    <property type="protein sequence ID" value="CEL98204.1"/>
    <property type="molecule type" value="Genomic_DNA"/>
</dbReference>
<dbReference type="SMART" id="SM00490">
    <property type="entry name" value="HELICc"/>
    <property type="match status" value="1"/>
</dbReference>
<keyword evidence="5 8" id="KW-0347">Helicase</keyword>
<dbReference type="VEuPathDB" id="CryptoDB:Vbra_7853"/>
<evidence type="ECO:0000313" key="13">
    <source>
        <dbReference type="EMBL" id="CEL98204.1"/>
    </source>
</evidence>
<dbReference type="STRING" id="1169540.A0A0G4EMJ9"/>
<keyword evidence="14" id="KW-1185">Reference proteome</keyword>
<evidence type="ECO:0000256" key="1">
    <source>
        <dbReference type="ARBA" id="ARBA00006517"/>
    </source>
</evidence>
<evidence type="ECO:0000256" key="3">
    <source>
        <dbReference type="ARBA" id="ARBA00022741"/>
    </source>
</evidence>
<feature type="signal peptide" evidence="10">
    <location>
        <begin position="1"/>
        <end position="26"/>
    </location>
</feature>
<dbReference type="AlphaFoldDB" id="A0A0G4EMJ9"/>
<comment type="similarity">
    <text evidence="1">Belongs to the DEAD box helicase family. DDX21/DDX50 subfamily.</text>
</comment>
<dbReference type="InParanoid" id="A0A0G4EMJ9"/>
<dbReference type="PANTHER" id="PTHR47959">
    <property type="entry name" value="ATP-DEPENDENT RNA HELICASE RHLE-RELATED"/>
    <property type="match status" value="1"/>
</dbReference>
<keyword evidence="4 8" id="KW-0378">Hydrolase</keyword>
<dbReference type="Proteomes" id="UP000041254">
    <property type="component" value="Unassembled WGS sequence"/>
</dbReference>
<evidence type="ECO:0000256" key="8">
    <source>
        <dbReference type="RuleBase" id="RU000492"/>
    </source>
</evidence>
<dbReference type="GO" id="GO:0003724">
    <property type="term" value="F:RNA helicase activity"/>
    <property type="evidence" value="ECO:0007669"/>
    <property type="project" value="UniProtKB-EC"/>
</dbReference>
<keyword evidence="10" id="KW-0732">Signal</keyword>
<evidence type="ECO:0000256" key="5">
    <source>
        <dbReference type="ARBA" id="ARBA00022806"/>
    </source>
</evidence>
<gene>
    <name evidence="13" type="ORF">Vbra_7853</name>
</gene>
<evidence type="ECO:0000256" key="10">
    <source>
        <dbReference type="SAM" id="SignalP"/>
    </source>
</evidence>
<keyword evidence="3 8" id="KW-0547">Nucleotide-binding</keyword>
<feature type="compositionally biased region" description="Basic and acidic residues" evidence="9">
    <location>
        <begin position="695"/>
        <end position="712"/>
    </location>
</feature>
<keyword evidence="7" id="KW-0694">RNA-binding</keyword>
<feature type="chain" id="PRO_5005188010" description="RNA helicase" evidence="10">
    <location>
        <begin position="27"/>
        <end position="782"/>
    </location>
</feature>
<name>A0A0G4EMJ9_VITBC</name>
<dbReference type="InterPro" id="IPR001650">
    <property type="entry name" value="Helicase_C-like"/>
</dbReference>
<accession>A0A0G4EMJ9</accession>
<dbReference type="InterPro" id="IPR059027">
    <property type="entry name" value="DD_DDX21-DDX50"/>
</dbReference>
<dbReference type="PROSITE" id="PS51194">
    <property type="entry name" value="HELICASE_CTER"/>
    <property type="match status" value="1"/>
</dbReference>
<dbReference type="InterPro" id="IPR050079">
    <property type="entry name" value="DEAD_box_RNA_helicase"/>
</dbReference>
<keyword evidence="6 8" id="KW-0067">ATP-binding</keyword>
<dbReference type="InterPro" id="IPR014001">
    <property type="entry name" value="Helicase_ATP-bd"/>
</dbReference>
<dbReference type="Gene3D" id="3.40.50.300">
    <property type="entry name" value="P-loop containing nucleotide triphosphate hydrolases"/>
    <property type="match status" value="2"/>
</dbReference>
<feature type="domain" description="Helicase C-terminal" evidence="12">
    <location>
        <begin position="331"/>
        <end position="477"/>
    </location>
</feature>
<feature type="compositionally biased region" description="Gly residues" evidence="9">
    <location>
        <begin position="677"/>
        <end position="688"/>
    </location>
</feature>